<gene>
    <name evidence="1" type="ORF">FGG08_007605</name>
</gene>
<comment type="caution">
    <text evidence="1">The sequence shown here is derived from an EMBL/GenBank/DDBJ whole genome shotgun (WGS) entry which is preliminary data.</text>
</comment>
<protein>
    <submittedName>
        <fullName evidence="1">Uncharacterized protein</fullName>
    </submittedName>
</protein>
<sequence>MPTDAECLAFWNEENARGFDGLMHMGDAVEARWPRRADYMAYFNWSKKRREDEMMQPSLVPQEDVKENIPALQEQLKTMIATTNYNSSTDRGKLAGALNRMIAPWLPVGRDRNGSIYRVVPGAYEMWPDRPDPETDREVLGKNVLGVNTNVQPEIPVHSRKAEFSESTKPGEESGDPEVGGFIFHQIGTLEHWGGWRRELSCQDIKNGPWDPTEFYVVVRFGRNGAANGIYIIYNFYPEDEFGGYVRGQKISDEYWGYLRWGDQQFSIAKIADDITELEFSHTLSLAETVDYPVEIVRAVETSGGAIVRATVAQ</sequence>
<dbReference type="Proteomes" id="UP000698800">
    <property type="component" value="Unassembled WGS sequence"/>
</dbReference>
<dbReference type="OrthoDB" id="5430299at2759"/>
<name>A0A9P8KW87_9PEZI</name>
<evidence type="ECO:0000313" key="2">
    <source>
        <dbReference type="Proteomes" id="UP000698800"/>
    </source>
</evidence>
<proteinExistence type="predicted"/>
<dbReference type="AlphaFoldDB" id="A0A9P8KW87"/>
<reference evidence="1" key="1">
    <citation type="submission" date="2021-03" db="EMBL/GenBank/DDBJ databases">
        <title>Comparative genomics and phylogenomic investigation of the class Geoglossomycetes provide insights into ecological specialization and systematics.</title>
        <authorList>
            <person name="Melie T."/>
            <person name="Pirro S."/>
            <person name="Miller A.N."/>
            <person name="Quandt A."/>
        </authorList>
    </citation>
    <scope>NUCLEOTIDE SEQUENCE</scope>
    <source>
        <strain evidence="1">GBOQ0MN5Z8</strain>
    </source>
</reference>
<keyword evidence="2" id="KW-1185">Reference proteome</keyword>
<accession>A0A9P8KW87</accession>
<evidence type="ECO:0000313" key="1">
    <source>
        <dbReference type="EMBL" id="KAH0533663.1"/>
    </source>
</evidence>
<organism evidence="1 2">
    <name type="scientific">Glutinoglossum americanum</name>
    <dbReference type="NCBI Taxonomy" id="1670608"/>
    <lineage>
        <taxon>Eukaryota</taxon>
        <taxon>Fungi</taxon>
        <taxon>Dikarya</taxon>
        <taxon>Ascomycota</taxon>
        <taxon>Pezizomycotina</taxon>
        <taxon>Geoglossomycetes</taxon>
        <taxon>Geoglossales</taxon>
        <taxon>Geoglossaceae</taxon>
        <taxon>Glutinoglossum</taxon>
    </lineage>
</organism>
<dbReference type="EMBL" id="JAGHQL010000385">
    <property type="protein sequence ID" value="KAH0533663.1"/>
    <property type="molecule type" value="Genomic_DNA"/>
</dbReference>